<dbReference type="AlphaFoldDB" id="A0A2X0N6Y9"/>
<feature type="compositionally biased region" description="Basic residues" evidence="1">
    <location>
        <begin position="331"/>
        <end position="340"/>
    </location>
</feature>
<evidence type="ECO:0000313" key="2">
    <source>
        <dbReference type="EMBL" id="SGY81013.1"/>
    </source>
</evidence>
<protein>
    <submittedName>
        <fullName evidence="2">BQ5605_C009g05438 protein</fullName>
    </submittedName>
</protein>
<feature type="compositionally biased region" description="Gly residues" evidence="1">
    <location>
        <begin position="317"/>
        <end position="328"/>
    </location>
</feature>
<dbReference type="InterPro" id="IPR036388">
    <property type="entry name" value="WH-like_DNA-bd_sf"/>
</dbReference>
<feature type="region of interest" description="Disordered" evidence="1">
    <location>
        <begin position="155"/>
        <end position="176"/>
    </location>
</feature>
<accession>A0A2X0N6Y9</accession>
<evidence type="ECO:0000313" key="3">
    <source>
        <dbReference type="Proteomes" id="UP000249464"/>
    </source>
</evidence>
<dbReference type="Proteomes" id="UP000249464">
    <property type="component" value="Unassembled WGS sequence"/>
</dbReference>
<gene>
    <name evidence="2" type="primary">BQ5605_C009g05438</name>
    <name evidence="2" type="ORF">BQ5605_C009G05438</name>
</gene>
<feature type="compositionally biased region" description="Basic and acidic residues" evidence="1">
    <location>
        <begin position="159"/>
        <end position="172"/>
    </location>
</feature>
<sequence length="340" mass="37368">MVKNHPTYADMVYYNRGLEFELMRSAARRPNFDIACAFERGFLFVGISDEPNRKLENSKLKTRNSTTRKLEDSLQLTGARNLAPLILCFYPFSTKLAHVKIKKYLQEVYEIDMNKTSSKLALKRALEHAVDEGLLQLIGASYKMTATGLHHLQGARFSSEPDPKKPKKEIVKKPAVKKSTTRIKTVMKARVKAGTLAASKKKTNAGKTKKTNGLVMNKVKTRVKTSADAKNKDKLKTTSNKIVVVPIKGDAEALAEPTLLDERPPAEGEEPQTETEREEDEDGELPAPQVGGLEARVAVGGKDEEQVTPEKNKIHGRGSGGLDVGQGPGAPRKRSAHGGE</sequence>
<feature type="region of interest" description="Disordered" evidence="1">
    <location>
        <begin position="253"/>
        <end position="340"/>
    </location>
</feature>
<feature type="compositionally biased region" description="Acidic residues" evidence="1">
    <location>
        <begin position="267"/>
        <end position="284"/>
    </location>
</feature>
<feature type="compositionally biased region" description="Basic and acidic residues" evidence="1">
    <location>
        <begin position="301"/>
        <end position="313"/>
    </location>
</feature>
<dbReference type="EMBL" id="FQNC01000049">
    <property type="protein sequence ID" value="SGY81013.1"/>
    <property type="molecule type" value="Genomic_DNA"/>
</dbReference>
<evidence type="ECO:0000256" key="1">
    <source>
        <dbReference type="SAM" id="MobiDB-lite"/>
    </source>
</evidence>
<proteinExistence type="predicted"/>
<organism evidence="2 3">
    <name type="scientific">Microbotryum silenes-dioicae</name>
    <dbReference type="NCBI Taxonomy" id="796604"/>
    <lineage>
        <taxon>Eukaryota</taxon>
        <taxon>Fungi</taxon>
        <taxon>Dikarya</taxon>
        <taxon>Basidiomycota</taxon>
        <taxon>Pucciniomycotina</taxon>
        <taxon>Microbotryomycetes</taxon>
        <taxon>Microbotryales</taxon>
        <taxon>Microbotryaceae</taxon>
        <taxon>Microbotryum</taxon>
    </lineage>
</organism>
<keyword evidence="3" id="KW-1185">Reference proteome</keyword>
<name>A0A2X0N6Y9_9BASI</name>
<dbReference type="Gene3D" id="1.10.10.10">
    <property type="entry name" value="Winged helix-like DNA-binding domain superfamily/Winged helix DNA-binding domain"/>
    <property type="match status" value="1"/>
</dbReference>
<reference evidence="2 3" key="1">
    <citation type="submission" date="2016-11" db="EMBL/GenBank/DDBJ databases">
        <authorList>
            <person name="Jaros S."/>
            <person name="Januszkiewicz K."/>
            <person name="Wedrychowicz H."/>
        </authorList>
    </citation>
    <scope>NUCLEOTIDE SEQUENCE [LARGE SCALE GENOMIC DNA]</scope>
</reference>